<dbReference type="Pfam" id="PF01504">
    <property type="entry name" value="PIP5K"/>
    <property type="match status" value="1"/>
</dbReference>
<evidence type="ECO:0000256" key="1">
    <source>
        <dbReference type="PROSITE-ProRule" id="PRU00781"/>
    </source>
</evidence>
<dbReference type="PROSITE" id="PS51455">
    <property type="entry name" value="PIPK"/>
    <property type="match status" value="1"/>
</dbReference>
<dbReference type="PANTHER" id="PTHR45748:SF7">
    <property type="entry name" value="1-PHOSPHATIDYLINOSITOL 3-PHOSPHATE 5-KINASE-RELATED"/>
    <property type="match status" value="1"/>
</dbReference>
<dbReference type="GO" id="GO:0000285">
    <property type="term" value="F:1-phosphatidylinositol-3-phosphate 5-kinase activity"/>
    <property type="evidence" value="ECO:0007669"/>
    <property type="project" value="TreeGrafter"/>
</dbReference>
<dbReference type="GO" id="GO:0010008">
    <property type="term" value="C:endosome membrane"/>
    <property type="evidence" value="ECO:0007669"/>
    <property type="project" value="TreeGrafter"/>
</dbReference>
<keyword evidence="1" id="KW-0808">Transferase</keyword>
<feature type="domain" description="PIPK" evidence="2">
    <location>
        <begin position="1"/>
        <end position="108"/>
    </location>
</feature>
<dbReference type="EMBL" id="JAKCXM010000075">
    <property type="protein sequence ID" value="KAJ0403770.1"/>
    <property type="molecule type" value="Genomic_DNA"/>
</dbReference>
<dbReference type="Proteomes" id="UP001209570">
    <property type="component" value="Unassembled WGS sequence"/>
</dbReference>
<proteinExistence type="predicted"/>
<dbReference type="SUPFAM" id="SSF56104">
    <property type="entry name" value="SAICAR synthase-like"/>
    <property type="match status" value="1"/>
</dbReference>
<evidence type="ECO:0000259" key="2">
    <source>
        <dbReference type="PROSITE" id="PS51455"/>
    </source>
</evidence>
<keyword evidence="1" id="KW-0547">Nucleotide-binding</keyword>
<keyword evidence="1" id="KW-0418">Kinase</keyword>
<comment type="caution">
    <text evidence="3">The sequence shown here is derived from an EMBL/GenBank/DDBJ whole genome shotgun (WGS) entry which is preliminary data.</text>
</comment>
<dbReference type="Gene3D" id="3.30.810.10">
    <property type="entry name" value="2-Layer Sandwich"/>
    <property type="match status" value="1"/>
</dbReference>
<dbReference type="GO" id="GO:0005524">
    <property type="term" value="F:ATP binding"/>
    <property type="evidence" value="ECO:0007669"/>
    <property type="project" value="UniProtKB-UniRule"/>
</dbReference>
<reference evidence="3" key="1">
    <citation type="submission" date="2021-12" db="EMBL/GenBank/DDBJ databases">
        <title>Prjna785345.</title>
        <authorList>
            <person name="Rujirawat T."/>
            <person name="Krajaejun T."/>
        </authorList>
    </citation>
    <scope>NUCLEOTIDE SEQUENCE</scope>
    <source>
        <strain evidence="3">Pi057C3</strain>
    </source>
</reference>
<gene>
    <name evidence="3" type="ORF">P43SY_006313</name>
</gene>
<name>A0AAD5QC28_PYTIN</name>
<dbReference type="InterPro" id="IPR002498">
    <property type="entry name" value="PInositol-4-P-4/5-kinase_core"/>
</dbReference>
<organism evidence="3 4">
    <name type="scientific">Pythium insidiosum</name>
    <name type="common">Pythiosis disease agent</name>
    <dbReference type="NCBI Taxonomy" id="114742"/>
    <lineage>
        <taxon>Eukaryota</taxon>
        <taxon>Sar</taxon>
        <taxon>Stramenopiles</taxon>
        <taxon>Oomycota</taxon>
        <taxon>Peronosporomycetes</taxon>
        <taxon>Pythiales</taxon>
        <taxon>Pythiaceae</taxon>
        <taxon>Pythium</taxon>
    </lineage>
</organism>
<protein>
    <recommendedName>
        <fullName evidence="2">PIPK domain-containing protein</fullName>
    </recommendedName>
</protein>
<keyword evidence="4" id="KW-1185">Reference proteome</keyword>
<keyword evidence="1" id="KW-0067">ATP-binding</keyword>
<dbReference type="InterPro" id="IPR027483">
    <property type="entry name" value="PInositol-4-P-4/5-kinase_C_sf"/>
</dbReference>
<sequence>MMEPGAESAGNLNYLIRIGRKLSAGAGGAVPNAFSDVSNEATDYSMLVGYDVRKQEVVASIIDYIHKYDFLKMVEHAGKRLIQDEGEITVLNPRQYRKRFCIAMTKYFVTIPSRYTKVTKLARNVAKDSTLGEDDSTSATNGQEPE</sequence>
<evidence type="ECO:0000313" key="4">
    <source>
        <dbReference type="Proteomes" id="UP001209570"/>
    </source>
</evidence>
<accession>A0AAD5QC28</accession>
<dbReference type="PANTHER" id="PTHR45748">
    <property type="entry name" value="1-PHOSPHATIDYLINOSITOL 3-PHOSPHATE 5-KINASE-RELATED"/>
    <property type="match status" value="1"/>
</dbReference>
<dbReference type="AlphaFoldDB" id="A0AAD5QC28"/>
<evidence type="ECO:0000313" key="3">
    <source>
        <dbReference type="EMBL" id="KAJ0403770.1"/>
    </source>
</evidence>
<dbReference type="GO" id="GO:0046854">
    <property type="term" value="P:phosphatidylinositol phosphate biosynthetic process"/>
    <property type="evidence" value="ECO:0007669"/>
    <property type="project" value="TreeGrafter"/>
</dbReference>